<keyword evidence="1" id="KW-1133">Transmembrane helix</keyword>
<dbReference type="RefSeq" id="WP_112223840.1">
    <property type="nucleotide sequence ID" value="NZ_CP047673.1"/>
</dbReference>
<sequence length="62" mass="6619">MESGWLLVLIFGLIAILAAIGTVQTFKNKEVLGFLFNFGTFAIFGGFAVATAITQGFPPTLH</sequence>
<comment type="caution">
    <text evidence="2">The sequence shown here is derived from an EMBL/GenBank/DDBJ whole genome shotgun (WGS) entry which is preliminary data.</text>
</comment>
<dbReference type="Proteomes" id="UP000251002">
    <property type="component" value="Unassembled WGS sequence"/>
</dbReference>
<evidence type="ECO:0000313" key="3">
    <source>
        <dbReference type="Proteomes" id="UP000251002"/>
    </source>
</evidence>
<organism evidence="2 3">
    <name type="scientific">Planococcus halotolerans</name>
    <dbReference type="NCBI Taxonomy" id="2233542"/>
    <lineage>
        <taxon>Bacteria</taxon>
        <taxon>Bacillati</taxon>
        <taxon>Bacillota</taxon>
        <taxon>Bacilli</taxon>
        <taxon>Bacillales</taxon>
        <taxon>Caryophanaceae</taxon>
        <taxon>Planococcus</taxon>
    </lineage>
</organism>
<dbReference type="EMBL" id="QLZR01000004">
    <property type="protein sequence ID" value="RAZ76672.1"/>
    <property type="molecule type" value="Genomic_DNA"/>
</dbReference>
<proteinExistence type="predicted"/>
<protein>
    <submittedName>
        <fullName evidence="2">DUF2759 domain-containing protein</fullName>
    </submittedName>
</protein>
<gene>
    <name evidence="2" type="ORF">DP120_11605</name>
</gene>
<name>A0A365KU29_9BACL</name>
<feature type="transmembrane region" description="Helical" evidence="1">
    <location>
        <begin position="31"/>
        <end position="53"/>
    </location>
</feature>
<dbReference type="AlphaFoldDB" id="A0A365KU29"/>
<keyword evidence="3" id="KW-1185">Reference proteome</keyword>
<keyword evidence="1" id="KW-0812">Transmembrane</keyword>
<accession>A0A365KU29</accession>
<dbReference type="InterPro" id="IPR024490">
    <property type="entry name" value="DUF2759"/>
</dbReference>
<keyword evidence="1" id="KW-0472">Membrane</keyword>
<reference evidence="2 3" key="1">
    <citation type="submission" date="2018-06" db="EMBL/GenBank/DDBJ databases">
        <title>The draft genome sequences of strains SCU63 and S1.</title>
        <authorList>
            <person name="Gan L."/>
        </authorList>
    </citation>
    <scope>NUCLEOTIDE SEQUENCE [LARGE SCALE GENOMIC DNA]</scope>
    <source>
        <strain evidence="2 3">SCU63</strain>
    </source>
</reference>
<evidence type="ECO:0000313" key="2">
    <source>
        <dbReference type="EMBL" id="RAZ76672.1"/>
    </source>
</evidence>
<evidence type="ECO:0000256" key="1">
    <source>
        <dbReference type="SAM" id="Phobius"/>
    </source>
</evidence>
<dbReference type="Pfam" id="PF10958">
    <property type="entry name" value="DUF2759"/>
    <property type="match status" value="1"/>
</dbReference>